<feature type="compositionally biased region" description="Basic and acidic residues" evidence="1">
    <location>
        <begin position="96"/>
        <end position="110"/>
    </location>
</feature>
<gene>
    <name evidence="3" type="ORF">GCM10018785_11870</name>
</gene>
<reference evidence="3" key="2">
    <citation type="submission" date="2020-09" db="EMBL/GenBank/DDBJ databases">
        <authorList>
            <person name="Sun Q."/>
            <person name="Ohkuma M."/>
        </authorList>
    </citation>
    <scope>NUCLEOTIDE SEQUENCE</scope>
    <source>
        <strain evidence="3">JCM 4784</strain>
    </source>
</reference>
<feature type="compositionally biased region" description="Polar residues" evidence="1">
    <location>
        <begin position="59"/>
        <end position="73"/>
    </location>
</feature>
<dbReference type="AlphaFoldDB" id="A0A918ZC19"/>
<evidence type="ECO:0000256" key="1">
    <source>
        <dbReference type="SAM" id="MobiDB-lite"/>
    </source>
</evidence>
<organism evidence="3 4">
    <name type="scientific">Streptomyces longispororuber</name>
    <dbReference type="NCBI Taxonomy" id="68230"/>
    <lineage>
        <taxon>Bacteria</taxon>
        <taxon>Bacillati</taxon>
        <taxon>Actinomycetota</taxon>
        <taxon>Actinomycetes</taxon>
        <taxon>Kitasatosporales</taxon>
        <taxon>Streptomycetaceae</taxon>
        <taxon>Streptomyces</taxon>
    </lineage>
</organism>
<feature type="signal peptide" evidence="2">
    <location>
        <begin position="1"/>
        <end position="27"/>
    </location>
</feature>
<comment type="caution">
    <text evidence="3">The sequence shown here is derived from an EMBL/GenBank/DDBJ whole genome shotgun (WGS) entry which is preliminary data.</text>
</comment>
<feature type="compositionally biased region" description="Polar residues" evidence="1">
    <location>
        <begin position="29"/>
        <end position="40"/>
    </location>
</feature>
<feature type="chain" id="PRO_5036677510" evidence="2">
    <location>
        <begin position="28"/>
        <end position="110"/>
    </location>
</feature>
<evidence type="ECO:0000313" key="3">
    <source>
        <dbReference type="EMBL" id="GHE43921.1"/>
    </source>
</evidence>
<feature type="region of interest" description="Disordered" evidence="1">
    <location>
        <begin position="85"/>
        <end position="110"/>
    </location>
</feature>
<accession>A0A918ZC19</accession>
<dbReference type="RefSeq" id="WP_190134754.1">
    <property type="nucleotide sequence ID" value="NZ_BNBT01000010.1"/>
</dbReference>
<proteinExistence type="predicted"/>
<reference evidence="3" key="1">
    <citation type="journal article" date="2014" name="Int. J. Syst. Evol. Microbiol.">
        <title>Complete genome sequence of Corynebacterium casei LMG S-19264T (=DSM 44701T), isolated from a smear-ripened cheese.</title>
        <authorList>
            <consortium name="US DOE Joint Genome Institute (JGI-PGF)"/>
            <person name="Walter F."/>
            <person name="Albersmeier A."/>
            <person name="Kalinowski J."/>
            <person name="Ruckert C."/>
        </authorList>
    </citation>
    <scope>NUCLEOTIDE SEQUENCE</scope>
    <source>
        <strain evidence="3">JCM 4784</strain>
    </source>
</reference>
<sequence length="110" mass="11535">MRTHTRITATTLLTAALALAAAGTAAADTNKNQQTSSISGPTLPLLSPNGGHHHGHPDNGQNSQQLTDKAHTTNWAVLDYVGAAGSHQEMGQKGGPNDREVEINEDNFGR</sequence>
<evidence type="ECO:0000256" key="2">
    <source>
        <dbReference type="SAM" id="SignalP"/>
    </source>
</evidence>
<keyword evidence="2" id="KW-0732">Signal</keyword>
<protein>
    <submittedName>
        <fullName evidence="3">Uncharacterized protein</fullName>
    </submittedName>
</protein>
<name>A0A918ZC19_9ACTN</name>
<keyword evidence="4" id="KW-1185">Reference proteome</keyword>
<dbReference type="Proteomes" id="UP000608024">
    <property type="component" value="Unassembled WGS sequence"/>
</dbReference>
<dbReference type="EMBL" id="BNBT01000010">
    <property type="protein sequence ID" value="GHE43921.1"/>
    <property type="molecule type" value="Genomic_DNA"/>
</dbReference>
<feature type="region of interest" description="Disordered" evidence="1">
    <location>
        <begin position="22"/>
        <end position="73"/>
    </location>
</feature>
<evidence type="ECO:0000313" key="4">
    <source>
        <dbReference type="Proteomes" id="UP000608024"/>
    </source>
</evidence>